<dbReference type="OrthoDB" id="647453at2"/>
<dbReference type="SUPFAM" id="SSF53756">
    <property type="entry name" value="UDP-Glycosyltransferase/glycogen phosphorylase"/>
    <property type="match status" value="1"/>
</dbReference>
<accession>A0A344LGX4</accession>
<evidence type="ECO:0000313" key="1">
    <source>
        <dbReference type="EMBL" id="AXB47298.1"/>
    </source>
</evidence>
<dbReference type="KEGG" id="aab:A4R43_36635"/>
<protein>
    <recommendedName>
        <fullName evidence="3">Glycosyl transferase</fullName>
    </recommendedName>
</protein>
<dbReference type="AlphaFoldDB" id="A0A344LGX4"/>
<evidence type="ECO:0008006" key="3">
    <source>
        <dbReference type="Google" id="ProtNLM"/>
    </source>
</evidence>
<keyword evidence="2" id="KW-1185">Reference proteome</keyword>
<organism evidence="1 2">
    <name type="scientific">Amycolatopsis albispora</name>
    <dbReference type="NCBI Taxonomy" id="1804986"/>
    <lineage>
        <taxon>Bacteria</taxon>
        <taxon>Bacillati</taxon>
        <taxon>Actinomycetota</taxon>
        <taxon>Actinomycetes</taxon>
        <taxon>Pseudonocardiales</taxon>
        <taxon>Pseudonocardiaceae</taxon>
        <taxon>Amycolatopsis</taxon>
    </lineage>
</organism>
<proteinExistence type="predicted"/>
<gene>
    <name evidence="1" type="ORF">A4R43_36635</name>
</gene>
<evidence type="ECO:0000313" key="2">
    <source>
        <dbReference type="Proteomes" id="UP000250434"/>
    </source>
</evidence>
<reference evidence="1 2" key="1">
    <citation type="submission" date="2016-04" db="EMBL/GenBank/DDBJ databases">
        <title>Complete genome sequence and analysis of deep-sea sediment isolate, Amycolatopsis sp. WP1.</title>
        <authorList>
            <person name="Wang H."/>
            <person name="Chen S."/>
            <person name="Wu Q."/>
        </authorList>
    </citation>
    <scope>NUCLEOTIDE SEQUENCE [LARGE SCALE GENOMIC DNA]</scope>
    <source>
        <strain evidence="1 2">WP1</strain>
    </source>
</reference>
<dbReference type="Gene3D" id="3.40.50.2000">
    <property type="entry name" value="Glycogen Phosphorylase B"/>
    <property type="match status" value="1"/>
</dbReference>
<name>A0A344LGX4_9PSEU</name>
<dbReference type="EMBL" id="CP015163">
    <property type="protein sequence ID" value="AXB47298.1"/>
    <property type="molecule type" value="Genomic_DNA"/>
</dbReference>
<dbReference type="Proteomes" id="UP000250434">
    <property type="component" value="Chromosome"/>
</dbReference>
<sequence length="328" mass="36312">MTELADRGHATWFDTAMPDAVRDGEADVIVAQRTCLPGPSAVFQRMARENHARMVYEIDDDLFAVDPSNRHAHQFFGLNISAHTRVGLDGSLERTPYFDDGLRARMIENIRVAHMVTVTTEPLADVVSQWNDNVVVLPNQVPAWLLDHERPTAGDLVTVGWRGGDSHGRDFGELAKPLRGFLQRPASRGQVEFHAMGADYTPRVASRHVRTRHTAWTAGVADFLKKVDFDLAVVPLRDTRFNQSKSDLAVLEMAALGIPAITSDAGPYATVHGGPNIPCSTSAQWTAALAELVENPEYRVQLGKQAREWAASRTIEGNAHLWEEAYEQ</sequence>